<evidence type="ECO:0000256" key="13">
    <source>
        <dbReference type="ARBA" id="ARBA00038490"/>
    </source>
</evidence>
<evidence type="ECO:0000256" key="9">
    <source>
        <dbReference type="ARBA" id="ARBA00022833"/>
    </source>
</evidence>
<evidence type="ECO:0000256" key="14">
    <source>
        <dbReference type="RuleBase" id="RU366025"/>
    </source>
</evidence>
<dbReference type="InterPro" id="IPR013083">
    <property type="entry name" value="Znf_RING/FYVE/PHD"/>
</dbReference>
<dbReference type="GO" id="GO:0004843">
    <property type="term" value="F:cysteine-type deubiquitinase activity"/>
    <property type="evidence" value="ECO:0007669"/>
    <property type="project" value="UniProtKB-UniRule"/>
</dbReference>
<evidence type="ECO:0000256" key="3">
    <source>
        <dbReference type="ARBA" id="ARBA00022670"/>
    </source>
</evidence>
<dbReference type="PROSITE" id="PS50235">
    <property type="entry name" value="USP_3"/>
    <property type="match status" value="1"/>
</dbReference>
<dbReference type="GO" id="GO:0005634">
    <property type="term" value="C:nucleus"/>
    <property type="evidence" value="ECO:0007669"/>
    <property type="project" value="UniProtKB-SubCell"/>
</dbReference>
<dbReference type="PROSITE" id="PS00973">
    <property type="entry name" value="USP_2"/>
    <property type="match status" value="1"/>
</dbReference>
<dbReference type="InterPro" id="IPR001607">
    <property type="entry name" value="Znf_UBP"/>
</dbReference>
<dbReference type="OrthoDB" id="289038at2759"/>
<keyword evidence="7 14" id="KW-0378">Hydrolase</keyword>
<evidence type="ECO:0000259" key="16">
    <source>
        <dbReference type="PROSITE" id="PS50235"/>
    </source>
</evidence>
<dbReference type="Pfam" id="PF00443">
    <property type="entry name" value="UCH"/>
    <property type="match status" value="1"/>
</dbReference>
<evidence type="ECO:0000256" key="4">
    <source>
        <dbReference type="ARBA" id="ARBA00022723"/>
    </source>
</evidence>
<dbReference type="PROSITE" id="PS00972">
    <property type="entry name" value="USP_1"/>
    <property type="match status" value="1"/>
</dbReference>
<dbReference type="PANTHER" id="PTHR21646">
    <property type="entry name" value="UBIQUITIN CARBOXYL-TERMINAL HYDROLASE"/>
    <property type="match status" value="1"/>
</dbReference>
<evidence type="ECO:0000256" key="8">
    <source>
        <dbReference type="ARBA" id="ARBA00022807"/>
    </source>
</evidence>
<dbReference type="EMBL" id="CP042190">
    <property type="protein sequence ID" value="QDS71461.1"/>
    <property type="molecule type" value="Genomic_DNA"/>
</dbReference>
<dbReference type="InterPro" id="IPR038765">
    <property type="entry name" value="Papain-like_cys_pep_sf"/>
</dbReference>
<keyword evidence="10" id="KW-0805">Transcription regulation</keyword>
<keyword evidence="3 14" id="KW-0645">Protease</keyword>
<feature type="region of interest" description="Disordered" evidence="15">
    <location>
        <begin position="1"/>
        <end position="33"/>
    </location>
</feature>
<comment type="similarity">
    <text evidence="13">Belongs to the peptidase C19 family. UBP8 subfamily.</text>
</comment>
<dbReference type="InterPro" id="IPR001394">
    <property type="entry name" value="Peptidase_C19_UCH"/>
</dbReference>
<comment type="catalytic activity">
    <reaction evidence="1 14">
        <text>Thiol-dependent hydrolysis of ester, thioester, amide, peptide and isopeptide bonds formed by the C-terminal Gly of ubiquitin (a 76-residue protein attached to proteins as an intracellular targeting signal).</text>
        <dbReference type="EC" id="3.4.19.12"/>
    </reaction>
</comment>
<keyword evidence="5" id="KW-0863">Zinc-finger</keyword>
<keyword evidence="6 14" id="KW-0833">Ubl conjugation pathway</keyword>
<dbReference type="GO" id="GO:0008270">
    <property type="term" value="F:zinc ion binding"/>
    <property type="evidence" value="ECO:0007669"/>
    <property type="project" value="UniProtKB-KW"/>
</dbReference>
<keyword evidence="18" id="KW-1185">Reference proteome</keyword>
<evidence type="ECO:0000256" key="15">
    <source>
        <dbReference type="SAM" id="MobiDB-lite"/>
    </source>
</evidence>
<dbReference type="SUPFAM" id="SSF57850">
    <property type="entry name" value="RING/U-box"/>
    <property type="match status" value="1"/>
</dbReference>
<feature type="region of interest" description="Disordered" evidence="15">
    <location>
        <begin position="456"/>
        <end position="477"/>
    </location>
</feature>
<name>A0A517L761_9PEZI</name>
<sequence length="545" mass="60905">MTDTLSATPRPSATTLASPIGKMNNKTRPNPAPGPIASVAFGCEHTFAFHSESTEKTAWKLLCKQYNAVLKTIHEESSIKTQTIRVKEAAGDKPAISEPILQPTYFCLNCPKIYSEEMAKAHFEEKRHSLHVESRSGHIFCHCCEDFIYDPTLENLRMRARSSTARKRKLDDYSADNSPLVTGNSTFVPCRAIGLRGLYNMGQTCFISVVIQSLLHNPYLKTWYMSDGHKPADCEKRDSCIACALDEIFCEFWSAEKTEGYGAVPMLMNSWKSSEQLAGYQQQDAHEYMQFILNSLHNSSLSTATSSDQDRDCDCIIHRTFYGKLQSTVTCDECKNRTNVSDPFMDLSLDLRTQSKKRKLNGTVKTNGVNGKDDEGMRLEECLARFTGDERLGKDDYTCHKCGKQRDATKQLSIKQLPPVLSIHLKRFSHAKEKASKLGTPVAYPLSLDMTPFTTAHRPSLKKSKPQKPSATTNEAEDLLDPEVGKYSLSAVIVHKGDMQGGHYVSYAREGADWFLFDDSKVVSASEAEVLGAQAYLLVYVCENV</sequence>
<dbReference type="InterPro" id="IPR018200">
    <property type="entry name" value="USP_CS"/>
</dbReference>
<evidence type="ECO:0000313" key="18">
    <source>
        <dbReference type="Proteomes" id="UP000316270"/>
    </source>
</evidence>
<feature type="compositionally biased region" description="Polar residues" evidence="15">
    <location>
        <begin position="1"/>
        <end position="17"/>
    </location>
</feature>
<dbReference type="InterPro" id="IPR028889">
    <property type="entry name" value="USP"/>
</dbReference>
<accession>A0A517L761</accession>
<dbReference type="GO" id="GO:0016579">
    <property type="term" value="P:protein deubiquitination"/>
    <property type="evidence" value="ECO:0007669"/>
    <property type="project" value="InterPro"/>
</dbReference>
<dbReference type="Gene3D" id="3.90.70.10">
    <property type="entry name" value="Cysteine proteinases"/>
    <property type="match status" value="1"/>
</dbReference>
<dbReference type="SUPFAM" id="SSF54001">
    <property type="entry name" value="Cysteine proteinases"/>
    <property type="match status" value="1"/>
</dbReference>
<organism evidence="17 18">
    <name type="scientific">Venturia effusa</name>
    <dbReference type="NCBI Taxonomy" id="50376"/>
    <lineage>
        <taxon>Eukaryota</taxon>
        <taxon>Fungi</taxon>
        <taxon>Dikarya</taxon>
        <taxon>Ascomycota</taxon>
        <taxon>Pezizomycotina</taxon>
        <taxon>Dothideomycetes</taxon>
        <taxon>Pleosporomycetidae</taxon>
        <taxon>Venturiales</taxon>
        <taxon>Venturiaceae</taxon>
        <taxon>Venturia</taxon>
    </lineage>
</organism>
<gene>
    <name evidence="17" type="ORF">FKW77_003984</name>
</gene>
<comment type="subcellular location">
    <subcellularLocation>
        <location evidence="2">Nucleus</location>
    </subcellularLocation>
</comment>
<dbReference type="InterPro" id="IPR050185">
    <property type="entry name" value="Ub_carboxyl-term_hydrolase"/>
</dbReference>
<evidence type="ECO:0000256" key="6">
    <source>
        <dbReference type="ARBA" id="ARBA00022786"/>
    </source>
</evidence>
<evidence type="ECO:0000256" key="7">
    <source>
        <dbReference type="ARBA" id="ARBA00022801"/>
    </source>
</evidence>
<proteinExistence type="inferred from homology"/>
<evidence type="ECO:0000256" key="5">
    <source>
        <dbReference type="ARBA" id="ARBA00022771"/>
    </source>
</evidence>
<dbReference type="EC" id="3.4.19.12" evidence="14"/>
<keyword evidence="11" id="KW-0804">Transcription</keyword>
<protein>
    <recommendedName>
        <fullName evidence="14">Ubiquitin carboxyl-terminal hydrolase</fullName>
        <ecNumber evidence="14">3.4.19.12</ecNumber>
    </recommendedName>
</protein>
<dbReference type="STRING" id="50376.A0A517L761"/>
<keyword evidence="9" id="KW-0862">Zinc</keyword>
<evidence type="ECO:0000256" key="12">
    <source>
        <dbReference type="ARBA" id="ARBA00023242"/>
    </source>
</evidence>
<dbReference type="Gene3D" id="3.30.40.10">
    <property type="entry name" value="Zinc/RING finger domain, C3HC4 (zinc finger)"/>
    <property type="match status" value="1"/>
</dbReference>
<keyword evidence="4" id="KW-0479">Metal-binding</keyword>
<evidence type="ECO:0000313" key="17">
    <source>
        <dbReference type="EMBL" id="QDS71461.1"/>
    </source>
</evidence>
<reference evidence="17 18" key="1">
    <citation type="submission" date="2019-07" db="EMBL/GenBank/DDBJ databases">
        <title>Finished genome of Venturia effusa.</title>
        <authorList>
            <person name="Young C.A."/>
            <person name="Cox M.P."/>
            <person name="Ganley A.R.D."/>
            <person name="David W.J."/>
        </authorList>
    </citation>
    <scope>NUCLEOTIDE SEQUENCE [LARGE SCALE GENOMIC DNA]</scope>
    <source>
        <strain evidence="18">albino</strain>
    </source>
</reference>
<dbReference type="GO" id="GO:0006508">
    <property type="term" value="P:proteolysis"/>
    <property type="evidence" value="ECO:0007669"/>
    <property type="project" value="UniProtKB-KW"/>
</dbReference>
<evidence type="ECO:0000256" key="2">
    <source>
        <dbReference type="ARBA" id="ARBA00004123"/>
    </source>
</evidence>
<evidence type="ECO:0000256" key="11">
    <source>
        <dbReference type="ARBA" id="ARBA00023163"/>
    </source>
</evidence>
<evidence type="ECO:0000256" key="1">
    <source>
        <dbReference type="ARBA" id="ARBA00000707"/>
    </source>
</evidence>
<dbReference type="Pfam" id="PF02148">
    <property type="entry name" value="zf-UBP"/>
    <property type="match status" value="1"/>
</dbReference>
<dbReference type="PANTHER" id="PTHR21646:SF33">
    <property type="entry name" value="UBIQUITIN CARBOXYL-TERMINAL HYDROLASE 22"/>
    <property type="match status" value="1"/>
</dbReference>
<keyword evidence="8 14" id="KW-0788">Thiol protease</keyword>
<evidence type="ECO:0000256" key="10">
    <source>
        <dbReference type="ARBA" id="ARBA00023015"/>
    </source>
</evidence>
<feature type="domain" description="USP" evidence="16">
    <location>
        <begin position="196"/>
        <end position="543"/>
    </location>
</feature>
<keyword evidence="12" id="KW-0539">Nucleus</keyword>
<dbReference type="Proteomes" id="UP000316270">
    <property type="component" value="Chromosome 6"/>
</dbReference>
<dbReference type="AlphaFoldDB" id="A0A517L761"/>